<protein>
    <submittedName>
        <fullName evidence="4">Uncharacterized protein</fullName>
    </submittedName>
</protein>
<evidence type="ECO:0000313" key="6">
    <source>
        <dbReference type="EMBL" id="KAK9976308.1"/>
    </source>
</evidence>
<sequence length="98" mass="10709">MEPPLSEAFGHWTLSTKNTQSWLHCRNPGSNQGPLDLQSNALPTELFRPGPCTVWPAGISVRPPVTCEKRKAEGPRGQKNVGPYGDRTRDLGVISTTL</sequence>
<dbReference type="EMBL" id="JAWDJR010000004">
    <property type="protein sequence ID" value="KAK9976297.1"/>
    <property type="molecule type" value="Genomic_DNA"/>
</dbReference>
<evidence type="ECO:0000313" key="3">
    <source>
        <dbReference type="EMBL" id="KAK9976290.1"/>
    </source>
</evidence>
<evidence type="ECO:0000313" key="4">
    <source>
        <dbReference type="EMBL" id="KAK9976297.1"/>
    </source>
</evidence>
<evidence type="ECO:0000313" key="7">
    <source>
        <dbReference type="Proteomes" id="UP001479290"/>
    </source>
</evidence>
<dbReference type="EMBL" id="JAWDJR010000004">
    <property type="protein sequence ID" value="KAK9976308.1"/>
    <property type="molecule type" value="Genomic_DNA"/>
</dbReference>
<comment type="caution">
    <text evidence="4">The sequence shown here is derived from an EMBL/GenBank/DDBJ whole genome shotgun (WGS) entry which is preliminary data.</text>
</comment>
<gene>
    <name evidence="2" type="ORF">ABG768_021492</name>
    <name evidence="3" type="ORF">ABG768_021495</name>
    <name evidence="4" type="ORF">ABG768_021502</name>
    <name evidence="5" type="ORF">ABG768_021511</name>
    <name evidence="6" type="ORF">ABG768_021513</name>
</gene>
<dbReference type="EMBL" id="JAWDJR010000004">
    <property type="protein sequence ID" value="KAK9976306.1"/>
    <property type="molecule type" value="Genomic_DNA"/>
</dbReference>
<reference evidence="4 7" key="1">
    <citation type="submission" date="2024-05" db="EMBL/GenBank/DDBJ databases">
        <title>A high-quality chromosomal-level genome assembly of Topmouth culter (Culter alburnus).</title>
        <authorList>
            <person name="Zhao H."/>
        </authorList>
    </citation>
    <scope>NUCLEOTIDE SEQUENCE [LARGE SCALE GENOMIC DNA]</scope>
    <source>
        <strain evidence="4">CATC2023</strain>
        <tissue evidence="4">Muscle</tissue>
    </source>
</reference>
<feature type="region of interest" description="Disordered" evidence="1">
    <location>
        <begin position="67"/>
        <end position="98"/>
    </location>
</feature>
<evidence type="ECO:0000313" key="2">
    <source>
        <dbReference type="EMBL" id="KAK9976287.1"/>
    </source>
</evidence>
<dbReference type="AlphaFoldDB" id="A0AAW2AUC0"/>
<dbReference type="EMBL" id="JAWDJR010000004">
    <property type="protein sequence ID" value="KAK9976290.1"/>
    <property type="molecule type" value="Genomic_DNA"/>
</dbReference>
<dbReference type="Proteomes" id="UP001479290">
    <property type="component" value="Unassembled WGS sequence"/>
</dbReference>
<organism evidence="4 7">
    <name type="scientific">Culter alburnus</name>
    <name type="common">Topmouth culter</name>
    <dbReference type="NCBI Taxonomy" id="194366"/>
    <lineage>
        <taxon>Eukaryota</taxon>
        <taxon>Metazoa</taxon>
        <taxon>Chordata</taxon>
        <taxon>Craniata</taxon>
        <taxon>Vertebrata</taxon>
        <taxon>Euteleostomi</taxon>
        <taxon>Actinopterygii</taxon>
        <taxon>Neopterygii</taxon>
        <taxon>Teleostei</taxon>
        <taxon>Ostariophysi</taxon>
        <taxon>Cypriniformes</taxon>
        <taxon>Xenocyprididae</taxon>
        <taxon>Xenocypridinae</taxon>
        <taxon>Culter</taxon>
    </lineage>
</organism>
<dbReference type="EMBL" id="JAWDJR010000004">
    <property type="protein sequence ID" value="KAK9976287.1"/>
    <property type="molecule type" value="Genomic_DNA"/>
</dbReference>
<evidence type="ECO:0000313" key="5">
    <source>
        <dbReference type="EMBL" id="KAK9976306.1"/>
    </source>
</evidence>
<feature type="compositionally biased region" description="Basic and acidic residues" evidence="1">
    <location>
        <begin position="67"/>
        <end position="76"/>
    </location>
</feature>
<accession>A0AAW2AUC0</accession>
<keyword evidence="7" id="KW-1185">Reference proteome</keyword>
<evidence type="ECO:0000256" key="1">
    <source>
        <dbReference type="SAM" id="MobiDB-lite"/>
    </source>
</evidence>
<name>A0AAW2AUC0_CULAL</name>
<proteinExistence type="predicted"/>